<feature type="region of interest" description="Disordered" evidence="5">
    <location>
        <begin position="75"/>
        <end position="103"/>
    </location>
</feature>
<evidence type="ECO:0000256" key="4">
    <source>
        <dbReference type="ARBA" id="ARBA00048078"/>
    </source>
</evidence>
<keyword evidence="8" id="KW-1185">Reference proteome</keyword>
<reference evidence="7" key="1">
    <citation type="submission" date="2020-03" db="EMBL/GenBank/DDBJ databases">
        <authorList>
            <person name="Weist P."/>
        </authorList>
    </citation>
    <scope>NUCLEOTIDE SEQUENCE</scope>
</reference>
<dbReference type="Pfam" id="PF13472">
    <property type="entry name" value="Lipase_GDSL_2"/>
    <property type="match status" value="1"/>
</dbReference>
<evidence type="ECO:0000313" key="7">
    <source>
        <dbReference type="EMBL" id="CAB1440357.1"/>
    </source>
</evidence>
<dbReference type="InterPro" id="IPR036514">
    <property type="entry name" value="SGNH_hydro_sf"/>
</dbReference>
<proteinExistence type="predicted"/>
<feature type="compositionally biased region" description="Basic and acidic residues" evidence="5">
    <location>
        <begin position="93"/>
        <end position="103"/>
    </location>
</feature>
<dbReference type="Gene3D" id="3.40.50.1110">
    <property type="entry name" value="SGNH hydrolase"/>
    <property type="match status" value="1"/>
</dbReference>
<dbReference type="CDD" id="cd00229">
    <property type="entry name" value="SGNH_hydrolase"/>
    <property type="match status" value="1"/>
</dbReference>
<organism evidence="7 8">
    <name type="scientific">Pleuronectes platessa</name>
    <name type="common">European plaice</name>
    <dbReference type="NCBI Taxonomy" id="8262"/>
    <lineage>
        <taxon>Eukaryota</taxon>
        <taxon>Metazoa</taxon>
        <taxon>Chordata</taxon>
        <taxon>Craniata</taxon>
        <taxon>Vertebrata</taxon>
        <taxon>Euteleostomi</taxon>
        <taxon>Actinopterygii</taxon>
        <taxon>Neopterygii</taxon>
        <taxon>Teleostei</taxon>
        <taxon>Neoteleostei</taxon>
        <taxon>Acanthomorphata</taxon>
        <taxon>Carangaria</taxon>
        <taxon>Pleuronectiformes</taxon>
        <taxon>Pleuronectoidei</taxon>
        <taxon>Pleuronectidae</taxon>
        <taxon>Pleuronectes</taxon>
    </lineage>
</organism>
<feature type="domain" description="SGNH hydrolase-type esterase" evidence="6">
    <location>
        <begin position="155"/>
        <end position="300"/>
    </location>
</feature>
<feature type="region of interest" description="Disordered" evidence="5">
    <location>
        <begin position="1"/>
        <end position="57"/>
    </location>
</feature>
<evidence type="ECO:0000256" key="2">
    <source>
        <dbReference type="ARBA" id="ARBA00023721"/>
    </source>
</evidence>
<feature type="compositionally biased region" description="Basic and acidic residues" evidence="5">
    <location>
        <begin position="37"/>
        <end position="49"/>
    </location>
</feature>
<dbReference type="AlphaFoldDB" id="A0A9N7UVT7"/>
<dbReference type="Proteomes" id="UP001153269">
    <property type="component" value="Unassembled WGS sequence"/>
</dbReference>
<comment type="catalytic activity">
    <reaction evidence="3">
        <text>1-O-hexadecyl-2-acetyl-sn-glycero-3-phosphate + H2O = 1-O-hexadecyl-sn-glycero-3-phosphate + acetate + H(+)</text>
        <dbReference type="Rhea" id="RHEA:41704"/>
        <dbReference type="ChEBI" id="CHEBI:15377"/>
        <dbReference type="ChEBI" id="CHEBI:15378"/>
        <dbReference type="ChEBI" id="CHEBI:30089"/>
        <dbReference type="ChEBI" id="CHEBI:77580"/>
        <dbReference type="ChEBI" id="CHEBI:78385"/>
    </reaction>
    <physiologicalReaction direction="left-to-right" evidence="3">
        <dbReference type="Rhea" id="RHEA:41705"/>
    </physiologicalReaction>
</comment>
<gene>
    <name evidence="7" type="ORF">PLEPLA_LOCUS28123</name>
</gene>
<comment type="catalytic activity">
    <reaction evidence="4">
        <text>a 1-O-alkyl-2-acetyl-sn-glycero-3-phosphocholine + H2O = a 1-O-alkyl-sn-glycero-3-phosphocholine + acetate + H(+)</text>
        <dbReference type="Rhea" id="RHEA:17777"/>
        <dbReference type="ChEBI" id="CHEBI:15377"/>
        <dbReference type="ChEBI" id="CHEBI:15378"/>
        <dbReference type="ChEBI" id="CHEBI:30089"/>
        <dbReference type="ChEBI" id="CHEBI:30909"/>
        <dbReference type="ChEBI" id="CHEBI:36707"/>
        <dbReference type="EC" id="3.1.1.47"/>
    </reaction>
    <physiologicalReaction direction="left-to-right" evidence="4">
        <dbReference type="Rhea" id="RHEA:17778"/>
    </physiologicalReaction>
</comment>
<dbReference type="InterPro" id="IPR013830">
    <property type="entry name" value="SGNH_hydro"/>
</dbReference>
<dbReference type="EC" id="3.1.1.47" evidence="1"/>
<comment type="catalytic activity">
    <reaction evidence="2">
        <text>1-O-hexadecyl-2-acetyl-sn-glycero-3-phosphocholine + H2O = 1-O-hexadecyl-sn-glycero-3-phosphocholine + acetate + H(+)</text>
        <dbReference type="Rhea" id="RHEA:40479"/>
        <dbReference type="ChEBI" id="CHEBI:15377"/>
        <dbReference type="ChEBI" id="CHEBI:15378"/>
        <dbReference type="ChEBI" id="CHEBI:30089"/>
        <dbReference type="ChEBI" id="CHEBI:44811"/>
        <dbReference type="ChEBI" id="CHEBI:64496"/>
    </reaction>
    <physiologicalReaction direction="left-to-right" evidence="2">
        <dbReference type="Rhea" id="RHEA:40480"/>
    </physiologicalReaction>
</comment>
<evidence type="ECO:0000256" key="5">
    <source>
        <dbReference type="SAM" id="MobiDB-lite"/>
    </source>
</evidence>
<evidence type="ECO:0000313" key="8">
    <source>
        <dbReference type="Proteomes" id="UP001153269"/>
    </source>
</evidence>
<sequence>MSATRGFVTVDEWTRPRESRKRHVCEDSQMGHRKKEPGRERAGIRLHGERRPRRHPVQRLSCTGNKWSFTEMTEDMECPQEMSPSPKRRRREAVKNTEAPRTEAPVKRRRWNLCYSKSSPDTKEKVTERKVSHKKIWIIGSSYIHRGEKAAFDCFGQNFGLDAKVEWFGKGGLRWNGVLPRFYSALSTQSPPDILVVHAGGNDLGLVPAKKLGVEMTRGLMQLHKDFPSMRILFSCINERQAWRYGEPEVINGDRRTVNEQMIRAGQYFGGEAVQHPRLRFFKRNLYLPDGVHFTQEGNHIFLSTIHGVLGKMLL</sequence>
<accession>A0A9N7UVT7</accession>
<comment type="caution">
    <text evidence="7">The sequence shown here is derived from an EMBL/GenBank/DDBJ whole genome shotgun (WGS) entry which is preliminary data.</text>
</comment>
<dbReference type="GO" id="GO:0003847">
    <property type="term" value="F:1-alkyl-2-acetylglycerophosphocholine esterase activity"/>
    <property type="evidence" value="ECO:0007669"/>
    <property type="project" value="UniProtKB-EC"/>
</dbReference>
<evidence type="ECO:0000256" key="1">
    <source>
        <dbReference type="ARBA" id="ARBA00013201"/>
    </source>
</evidence>
<protein>
    <recommendedName>
        <fullName evidence="1">1-alkyl-2-acetylglycerophosphocholine esterase</fullName>
        <ecNumber evidence="1">3.1.1.47</ecNumber>
    </recommendedName>
</protein>
<evidence type="ECO:0000256" key="3">
    <source>
        <dbReference type="ARBA" id="ARBA00035804"/>
    </source>
</evidence>
<name>A0A9N7UVT7_PLEPL</name>
<dbReference type="SUPFAM" id="SSF52266">
    <property type="entry name" value="SGNH hydrolase"/>
    <property type="match status" value="1"/>
</dbReference>
<evidence type="ECO:0000259" key="6">
    <source>
        <dbReference type="Pfam" id="PF13472"/>
    </source>
</evidence>
<dbReference type="EMBL" id="CADEAL010002446">
    <property type="protein sequence ID" value="CAB1440357.1"/>
    <property type="molecule type" value="Genomic_DNA"/>
</dbReference>